<reference evidence="1 2" key="1">
    <citation type="journal article" date="2010" name="PLoS ONE">
        <title>The Waddlia genome: a window into chlamydial biology.</title>
        <authorList>
            <person name="Bertelli C."/>
            <person name="Collyn F."/>
            <person name="Croxatto A."/>
            <person name="Ruckert C."/>
            <person name="Polkinghorne A."/>
            <person name="Kebbi-Beghdadi C."/>
            <person name="Goesmann A."/>
            <person name="Vaughan L."/>
            <person name="Greub G."/>
        </authorList>
    </citation>
    <scope>NUCLEOTIDE SEQUENCE [LARGE SCALE GENOMIC DNA]</scope>
    <source>
        <strain evidence="2">ATCC VR-1470 / WSU 86-1044</strain>
    </source>
</reference>
<gene>
    <name evidence="1" type="ordered locus">wcw_1288</name>
</gene>
<evidence type="ECO:0000313" key="2">
    <source>
        <dbReference type="Proteomes" id="UP000001505"/>
    </source>
</evidence>
<dbReference type="RefSeq" id="WP_013182351.1">
    <property type="nucleotide sequence ID" value="NC_014225.1"/>
</dbReference>
<dbReference type="Proteomes" id="UP000001505">
    <property type="component" value="Chromosome"/>
</dbReference>
<keyword evidence="2" id="KW-1185">Reference proteome</keyword>
<dbReference type="KEGG" id="wch:wcw_1288"/>
<dbReference type="HOGENOM" id="CLU_1677151_0_0_0"/>
<organism evidence="1 2">
    <name type="scientific">Waddlia chondrophila (strain ATCC VR-1470 / WSU 86-1044)</name>
    <dbReference type="NCBI Taxonomy" id="716544"/>
    <lineage>
        <taxon>Bacteria</taxon>
        <taxon>Pseudomonadati</taxon>
        <taxon>Chlamydiota</taxon>
        <taxon>Chlamydiia</taxon>
        <taxon>Parachlamydiales</taxon>
        <taxon>Waddliaceae</taxon>
        <taxon>Waddlia</taxon>
    </lineage>
</organism>
<protein>
    <submittedName>
        <fullName evidence="1">Uncharacterized protein</fullName>
    </submittedName>
</protein>
<dbReference type="EMBL" id="CP001928">
    <property type="protein sequence ID" value="ADI38640.1"/>
    <property type="molecule type" value="Genomic_DNA"/>
</dbReference>
<sequence>MSFRLPEIRLDKGEFTYEGETPVFIDHNGTRHYEIGKIQEQLLFLGMQLQRDLDIQELQKKDREVSLLKEESLEMQQLVERNFFRGRRFQANLDKIIVEDAKVRLYWQTQENQLLRQQIDYLRNRQQFLQSPVPSRFSSFSVPVLEEVAKEWEEIHS</sequence>
<proteinExistence type="predicted"/>
<dbReference type="AlphaFoldDB" id="D6YWX9"/>
<evidence type="ECO:0000313" key="1">
    <source>
        <dbReference type="EMBL" id="ADI38640.1"/>
    </source>
</evidence>
<dbReference type="STRING" id="716544.wcw_1288"/>
<accession>D6YWX9</accession>
<name>D6YWX9_WADCW</name>